<accession>A0A4Q1KJ72</accession>
<dbReference type="GO" id="GO:0005576">
    <property type="term" value="C:extracellular region"/>
    <property type="evidence" value="ECO:0007669"/>
    <property type="project" value="UniProtKB-SubCell"/>
</dbReference>
<dbReference type="GO" id="GO:0044780">
    <property type="term" value="P:bacterial-type flagellum assembly"/>
    <property type="evidence" value="ECO:0007669"/>
    <property type="project" value="InterPro"/>
</dbReference>
<dbReference type="InterPro" id="IPR053927">
    <property type="entry name" value="FlgK_helical"/>
</dbReference>
<reference evidence="10" key="1">
    <citation type="submission" date="2019-01" db="EMBL/GenBank/DDBJ databases">
        <title>Cytophagaceae bacterium strain CAR-16.</title>
        <authorList>
            <person name="Chen W.-M."/>
        </authorList>
    </citation>
    <scope>NUCLEOTIDE SEQUENCE [LARGE SCALE GENOMIC DNA]</scope>
    <source>
        <strain evidence="10">CHR27</strain>
    </source>
</reference>
<dbReference type="InterPro" id="IPR010930">
    <property type="entry name" value="Flg_bb/hook_C_dom"/>
</dbReference>
<dbReference type="SUPFAM" id="SSF64518">
    <property type="entry name" value="Phase 1 flagellin"/>
    <property type="match status" value="1"/>
</dbReference>
<feature type="domain" description="Flagellar basal-body/hook protein C-terminal" evidence="7">
    <location>
        <begin position="405"/>
        <end position="444"/>
    </location>
</feature>
<name>A0A4Q1KJ72_9SPHN</name>
<keyword evidence="10" id="KW-1185">Reference proteome</keyword>
<dbReference type="NCBIfam" id="TIGR02492">
    <property type="entry name" value="flgK_ends"/>
    <property type="match status" value="1"/>
</dbReference>
<evidence type="ECO:0000256" key="5">
    <source>
        <dbReference type="ARBA" id="ARBA00022525"/>
    </source>
</evidence>
<organism evidence="9 10">
    <name type="scientific">Sphingobium fluviale</name>
    <dbReference type="NCBI Taxonomy" id="2506423"/>
    <lineage>
        <taxon>Bacteria</taxon>
        <taxon>Pseudomonadati</taxon>
        <taxon>Pseudomonadota</taxon>
        <taxon>Alphaproteobacteria</taxon>
        <taxon>Sphingomonadales</taxon>
        <taxon>Sphingomonadaceae</taxon>
        <taxon>Sphingobium</taxon>
    </lineage>
</organism>
<evidence type="ECO:0000313" key="10">
    <source>
        <dbReference type="Proteomes" id="UP000290958"/>
    </source>
</evidence>
<dbReference type="PANTHER" id="PTHR30033">
    <property type="entry name" value="FLAGELLAR HOOK-ASSOCIATED PROTEIN 1"/>
    <property type="match status" value="1"/>
</dbReference>
<evidence type="ECO:0000313" key="9">
    <source>
        <dbReference type="EMBL" id="RXR29863.1"/>
    </source>
</evidence>
<evidence type="ECO:0000259" key="8">
    <source>
        <dbReference type="Pfam" id="PF22638"/>
    </source>
</evidence>
<dbReference type="GO" id="GO:0005198">
    <property type="term" value="F:structural molecule activity"/>
    <property type="evidence" value="ECO:0007669"/>
    <property type="project" value="InterPro"/>
</dbReference>
<dbReference type="EMBL" id="SBKP01000003">
    <property type="protein sequence ID" value="RXR29863.1"/>
    <property type="molecule type" value="Genomic_DNA"/>
</dbReference>
<evidence type="ECO:0000256" key="3">
    <source>
        <dbReference type="ARBA" id="ARBA00009677"/>
    </source>
</evidence>
<gene>
    <name evidence="9" type="primary">flgK</name>
    <name evidence="9" type="ORF">EQG66_04795</name>
</gene>
<evidence type="ECO:0000256" key="2">
    <source>
        <dbReference type="ARBA" id="ARBA00004613"/>
    </source>
</evidence>
<keyword evidence="6" id="KW-0975">Bacterial flagellum</keyword>
<dbReference type="GO" id="GO:0009424">
    <property type="term" value="C:bacterial-type flagellum hook"/>
    <property type="evidence" value="ECO:0007669"/>
    <property type="project" value="InterPro"/>
</dbReference>
<sequence>MSSSDLFAIGSSGLRSMRAQMGAISDNIANANTQNYNRRTVLLQESSVAASSEPLYVPRASFGGSEVVSVERANDIYLDAAARQTGTALGYANSRVRWLSDMETAIGDDALGVGGTLNTMYAAIDKLAASPSDTALRTNFLYSVEQVVNAFHRSSDGFNTVLQGTFATAQNDTTIVNDSLTALTKINEDLLRSQPGTANYAQLLDNRDAELTKITQRLNVSITFGPNEDAILSYNGTTILQGNTAGSFDTLQNANGTLAFRVNGSATAAPADGTLGGAFVSATLARQRLDSLDTLAVQFSTDMNAWHAQGLTDANAAGGALVSVGTTAASLAVVIGNITQIAAKSSDGRLNGNLLNITTTRGNSSVEKGWTALVANHASMLNTAQAEQGAAELRDENARSARERVSGVDLDREAADLLRTQQAYQAAAKIIQVAKEIADTILRLS</sequence>
<keyword evidence="9" id="KW-0969">Cilium</keyword>
<keyword evidence="9" id="KW-0966">Cell projection</keyword>
<evidence type="ECO:0000256" key="4">
    <source>
        <dbReference type="ARBA" id="ARBA00016244"/>
    </source>
</evidence>
<dbReference type="OrthoDB" id="7181295at2"/>
<comment type="similarity">
    <text evidence="3">Belongs to the flagella basal body rod proteins family.</text>
</comment>
<comment type="caution">
    <text evidence="9">The sequence shown here is derived from an EMBL/GenBank/DDBJ whole genome shotgun (WGS) entry which is preliminary data.</text>
</comment>
<proteinExistence type="inferred from homology"/>
<dbReference type="Pfam" id="PF06429">
    <property type="entry name" value="Flg_bbr_C"/>
    <property type="match status" value="1"/>
</dbReference>
<comment type="subcellular location">
    <subcellularLocation>
        <location evidence="1">Bacterial flagellum</location>
    </subcellularLocation>
    <subcellularLocation>
        <location evidence="2">Secreted</location>
    </subcellularLocation>
</comment>
<keyword evidence="5" id="KW-0964">Secreted</keyword>
<keyword evidence="9" id="KW-0282">Flagellum</keyword>
<dbReference type="AlphaFoldDB" id="A0A4Q1KJ72"/>
<dbReference type="Proteomes" id="UP000290958">
    <property type="component" value="Unassembled WGS sequence"/>
</dbReference>
<evidence type="ECO:0000256" key="1">
    <source>
        <dbReference type="ARBA" id="ARBA00004365"/>
    </source>
</evidence>
<feature type="domain" description="Flagellar hook-associated protein FlgK helical" evidence="8">
    <location>
        <begin position="99"/>
        <end position="320"/>
    </location>
</feature>
<evidence type="ECO:0000259" key="7">
    <source>
        <dbReference type="Pfam" id="PF06429"/>
    </source>
</evidence>
<evidence type="ECO:0000256" key="6">
    <source>
        <dbReference type="ARBA" id="ARBA00023143"/>
    </source>
</evidence>
<dbReference type="RefSeq" id="WP_129403400.1">
    <property type="nucleotide sequence ID" value="NZ_SBKP01000003.1"/>
</dbReference>
<protein>
    <recommendedName>
        <fullName evidence="4">Flagellar hook-associated protein 1</fullName>
    </recommendedName>
</protein>
<dbReference type="PANTHER" id="PTHR30033:SF2">
    <property type="entry name" value="FLAGELLAR HOOK PROTEIN"/>
    <property type="match status" value="1"/>
</dbReference>
<dbReference type="InterPro" id="IPR002371">
    <property type="entry name" value="FlgK"/>
</dbReference>
<dbReference type="Pfam" id="PF22638">
    <property type="entry name" value="FlgK_D1"/>
    <property type="match status" value="1"/>
</dbReference>